<dbReference type="Pfam" id="PF00232">
    <property type="entry name" value="Glyco_hydro_1"/>
    <property type="match status" value="1"/>
</dbReference>
<dbReference type="EMBL" id="OZ026884">
    <property type="protein sequence ID" value="CAL1241484.1"/>
    <property type="molecule type" value="Genomic_DNA"/>
</dbReference>
<evidence type="ECO:0000256" key="3">
    <source>
        <dbReference type="ARBA" id="ARBA00012744"/>
    </source>
</evidence>
<comment type="similarity">
    <text evidence="2 10">Belongs to the glycosyl hydrolase 1 family.</text>
</comment>
<evidence type="ECO:0000256" key="2">
    <source>
        <dbReference type="ARBA" id="ARBA00010838"/>
    </source>
</evidence>
<name>A0ABM9NLF7_9GAMM</name>
<dbReference type="InterPro" id="IPR017736">
    <property type="entry name" value="Glyco_hydro_1_beta-glucosidase"/>
</dbReference>
<dbReference type="PROSITE" id="PS00653">
    <property type="entry name" value="GLYCOSYL_HYDROL_F1_2"/>
    <property type="match status" value="1"/>
</dbReference>
<dbReference type="PANTHER" id="PTHR10353:SF36">
    <property type="entry name" value="LP05116P"/>
    <property type="match status" value="1"/>
</dbReference>
<dbReference type="InterPro" id="IPR017853">
    <property type="entry name" value="GH"/>
</dbReference>
<sequence length="453" mass="50811">MTDRTRFPAEFLWGAATSAYQIEGSPLADGAGVSNWHRFSHRPGTVAHGDTGDLACDHYRRWRDDLQWMRRLGLSAYRFSIAWHRLFPDGRSGPNPKGLDFYQRLVDALNQAGIEPFITLHHWDMPAALEDLGGWAHRDCPQRFADYAHCLFRALAGRVRLFATLNEPWVIVHEGYLQGGHPPGLRSPAKARLAAHHLLLGHGLAVAAFRADGQGRIGLVVNLEPKHPASDRPEDQAAASRLDAYMNRQFLDPLWFGAYPDELAEIFGPDQVEFPAADWRLIRQPVDFLGINYYSRAVVRADPAHPPFYAQALPPQGECTAMGWEVYPAGLETCLLWVKDRYPGVPLYVTENGAAFDDPPPSAGRVADPRRTDYFRTHLRALHRAMAQGAPVQGYFAWSLLDNFEWTYGYAKRFGLIHVDFATQTRTLKDSGRFYQQVIESQGAILDDPPGGG</sequence>
<evidence type="ECO:0000313" key="12">
    <source>
        <dbReference type="Proteomes" id="UP001497493"/>
    </source>
</evidence>
<evidence type="ECO:0000256" key="5">
    <source>
        <dbReference type="ARBA" id="ARBA00023001"/>
    </source>
</evidence>
<gene>
    <name evidence="11" type="primary">gghA</name>
    <name evidence="11" type="ORF">MECH1_V1_2708</name>
</gene>
<dbReference type="RefSeq" id="WP_348757994.1">
    <property type="nucleotide sequence ID" value="NZ_OZ026884.1"/>
</dbReference>
<evidence type="ECO:0000256" key="9">
    <source>
        <dbReference type="PROSITE-ProRule" id="PRU10055"/>
    </source>
</evidence>
<proteinExistence type="inferred from homology"/>
<dbReference type="GO" id="GO:0031217">
    <property type="term" value="F:glucan 1,4-beta-glucosidase activity"/>
    <property type="evidence" value="ECO:0007669"/>
    <property type="project" value="UniProtKB-EC"/>
</dbReference>
<dbReference type="InterPro" id="IPR018120">
    <property type="entry name" value="Glyco_hydro_1_AS"/>
</dbReference>
<reference evidence="11 12" key="1">
    <citation type="submission" date="2024-04" db="EMBL/GenBank/DDBJ databases">
        <authorList>
            <person name="Cremers G."/>
        </authorList>
    </citation>
    <scope>NUCLEOTIDE SEQUENCE [LARGE SCALE GENOMIC DNA]</scope>
    <source>
        <strain evidence="11">MeCH1-AG</strain>
    </source>
</reference>
<keyword evidence="7 10" id="KW-0326">Glycosidase</keyword>
<dbReference type="SUPFAM" id="SSF51445">
    <property type="entry name" value="(Trans)glycosidases"/>
    <property type="match status" value="1"/>
</dbReference>
<dbReference type="NCBIfam" id="TIGR03356">
    <property type="entry name" value="BGL"/>
    <property type="match status" value="1"/>
</dbReference>
<dbReference type="PRINTS" id="PR00131">
    <property type="entry name" value="GLHYDRLASE1"/>
</dbReference>
<evidence type="ECO:0000256" key="7">
    <source>
        <dbReference type="ARBA" id="ARBA00023295"/>
    </source>
</evidence>
<organism evidence="11 12">
    <name type="scientific">Candidatus Methylocalor cossyra</name>
    <dbReference type="NCBI Taxonomy" id="3108543"/>
    <lineage>
        <taxon>Bacteria</taxon>
        <taxon>Pseudomonadati</taxon>
        <taxon>Pseudomonadota</taxon>
        <taxon>Gammaproteobacteria</taxon>
        <taxon>Methylococcales</taxon>
        <taxon>Methylococcaceae</taxon>
        <taxon>Candidatus Methylocalor</taxon>
    </lineage>
</organism>
<evidence type="ECO:0000256" key="6">
    <source>
        <dbReference type="ARBA" id="ARBA00023277"/>
    </source>
</evidence>
<evidence type="ECO:0000256" key="10">
    <source>
        <dbReference type="RuleBase" id="RU361175"/>
    </source>
</evidence>
<comment type="catalytic activity">
    <reaction evidence="1 10">
        <text>Hydrolysis of terminal, non-reducing beta-D-glucosyl residues with release of beta-D-glucose.</text>
        <dbReference type="EC" id="3.2.1.21"/>
    </reaction>
</comment>
<protein>
    <recommendedName>
        <fullName evidence="3 10">Beta-glucosidase</fullName>
        <ecNumber evidence="3 10">3.2.1.21</ecNumber>
    </recommendedName>
</protein>
<dbReference type="PROSITE" id="PS00572">
    <property type="entry name" value="GLYCOSYL_HYDROL_F1_1"/>
    <property type="match status" value="1"/>
</dbReference>
<keyword evidence="12" id="KW-1185">Reference proteome</keyword>
<dbReference type="Gene3D" id="3.20.20.80">
    <property type="entry name" value="Glycosidases"/>
    <property type="match status" value="1"/>
</dbReference>
<evidence type="ECO:0000256" key="8">
    <source>
        <dbReference type="ARBA" id="ARBA00023326"/>
    </source>
</evidence>
<evidence type="ECO:0000256" key="1">
    <source>
        <dbReference type="ARBA" id="ARBA00000448"/>
    </source>
</evidence>
<evidence type="ECO:0000256" key="4">
    <source>
        <dbReference type="ARBA" id="ARBA00022801"/>
    </source>
</evidence>
<keyword evidence="5" id="KW-0136">Cellulose degradation</keyword>
<feature type="active site" description="Nucleophile" evidence="9">
    <location>
        <position position="351"/>
    </location>
</feature>
<dbReference type="PANTHER" id="PTHR10353">
    <property type="entry name" value="GLYCOSYL HYDROLASE"/>
    <property type="match status" value="1"/>
</dbReference>
<accession>A0ABM9NLF7</accession>
<keyword evidence="8" id="KW-0624">Polysaccharide degradation</keyword>
<keyword evidence="4 10" id="KW-0378">Hydrolase</keyword>
<keyword evidence="6" id="KW-0119">Carbohydrate metabolism</keyword>
<dbReference type="InterPro" id="IPR033132">
    <property type="entry name" value="GH_1_N_CS"/>
</dbReference>
<dbReference type="InterPro" id="IPR001360">
    <property type="entry name" value="Glyco_hydro_1"/>
</dbReference>
<evidence type="ECO:0000313" key="11">
    <source>
        <dbReference type="EMBL" id="CAL1241484.1"/>
    </source>
</evidence>
<dbReference type="Proteomes" id="UP001497493">
    <property type="component" value="Chromosome"/>
</dbReference>
<dbReference type="EC" id="3.2.1.21" evidence="3 10"/>